<feature type="non-terminal residue" evidence="2">
    <location>
        <position position="1"/>
    </location>
</feature>
<gene>
    <name evidence="2" type="ORF">RFULGI_LOCUS18936</name>
</gene>
<dbReference type="AlphaFoldDB" id="A0A9N9K8N8"/>
<sequence length="51" mass="5769">VKKNVEALLKSLLKEKDKVKKESSDKNREDVDEVDWNNLGSVADDIAVIEN</sequence>
<dbReference type="EMBL" id="CAJVPZ010087372">
    <property type="protein sequence ID" value="CAG8812710.1"/>
    <property type="molecule type" value="Genomic_DNA"/>
</dbReference>
<organism evidence="2 3">
    <name type="scientific">Racocetra fulgida</name>
    <dbReference type="NCBI Taxonomy" id="60492"/>
    <lineage>
        <taxon>Eukaryota</taxon>
        <taxon>Fungi</taxon>
        <taxon>Fungi incertae sedis</taxon>
        <taxon>Mucoromycota</taxon>
        <taxon>Glomeromycotina</taxon>
        <taxon>Glomeromycetes</taxon>
        <taxon>Diversisporales</taxon>
        <taxon>Gigasporaceae</taxon>
        <taxon>Racocetra</taxon>
    </lineage>
</organism>
<protein>
    <submittedName>
        <fullName evidence="2">289_t:CDS:1</fullName>
    </submittedName>
</protein>
<keyword evidence="3" id="KW-1185">Reference proteome</keyword>
<evidence type="ECO:0000256" key="1">
    <source>
        <dbReference type="SAM" id="Coils"/>
    </source>
</evidence>
<feature type="non-terminal residue" evidence="2">
    <location>
        <position position="51"/>
    </location>
</feature>
<dbReference type="Proteomes" id="UP000789396">
    <property type="component" value="Unassembled WGS sequence"/>
</dbReference>
<keyword evidence="1" id="KW-0175">Coiled coil</keyword>
<feature type="coiled-coil region" evidence="1">
    <location>
        <begin position="2"/>
        <end position="29"/>
    </location>
</feature>
<proteinExistence type="predicted"/>
<evidence type="ECO:0000313" key="2">
    <source>
        <dbReference type="EMBL" id="CAG8812710.1"/>
    </source>
</evidence>
<name>A0A9N9K8N8_9GLOM</name>
<comment type="caution">
    <text evidence="2">The sequence shown here is derived from an EMBL/GenBank/DDBJ whole genome shotgun (WGS) entry which is preliminary data.</text>
</comment>
<evidence type="ECO:0000313" key="3">
    <source>
        <dbReference type="Proteomes" id="UP000789396"/>
    </source>
</evidence>
<accession>A0A9N9K8N8</accession>
<reference evidence="2" key="1">
    <citation type="submission" date="2021-06" db="EMBL/GenBank/DDBJ databases">
        <authorList>
            <person name="Kallberg Y."/>
            <person name="Tangrot J."/>
            <person name="Rosling A."/>
        </authorList>
    </citation>
    <scope>NUCLEOTIDE SEQUENCE</scope>
    <source>
        <strain evidence="2">IN212</strain>
    </source>
</reference>